<dbReference type="VEuPathDB" id="TriTrypDB:BSAL_77140"/>
<feature type="transmembrane region" description="Helical" evidence="6">
    <location>
        <begin position="210"/>
        <end position="231"/>
    </location>
</feature>
<dbReference type="GO" id="GO:0012505">
    <property type="term" value="C:endomembrane system"/>
    <property type="evidence" value="ECO:0007669"/>
    <property type="project" value="UniProtKB-SubCell"/>
</dbReference>
<accession>A0A0S4J089</accession>
<keyword evidence="5 6" id="KW-0472">Membrane</keyword>
<keyword evidence="8" id="KW-1185">Reference proteome</keyword>
<dbReference type="EMBL" id="CYKH01000740">
    <property type="protein sequence ID" value="CUG29796.1"/>
    <property type="molecule type" value="Genomic_DNA"/>
</dbReference>
<feature type="transmembrane region" description="Helical" evidence="6">
    <location>
        <begin position="17"/>
        <end position="40"/>
    </location>
</feature>
<name>A0A0S4J089_BODSA</name>
<evidence type="ECO:0000256" key="2">
    <source>
        <dbReference type="ARBA" id="ARBA00007049"/>
    </source>
</evidence>
<dbReference type="OMA" id="MRNRAMV"/>
<comment type="subcellular location">
    <subcellularLocation>
        <location evidence="1">Endomembrane system</location>
        <topology evidence="1">Multi-pass membrane protein</topology>
    </subcellularLocation>
</comment>
<feature type="non-terminal residue" evidence="7">
    <location>
        <position position="1"/>
    </location>
</feature>
<dbReference type="GO" id="GO:0030026">
    <property type="term" value="P:intracellular manganese ion homeostasis"/>
    <property type="evidence" value="ECO:0007669"/>
    <property type="project" value="InterPro"/>
</dbReference>
<evidence type="ECO:0000313" key="8">
    <source>
        <dbReference type="Proteomes" id="UP000051952"/>
    </source>
</evidence>
<keyword evidence="4 6" id="KW-1133">Transmembrane helix</keyword>
<dbReference type="GO" id="GO:0005384">
    <property type="term" value="F:manganese ion transmembrane transporter activity"/>
    <property type="evidence" value="ECO:0007669"/>
    <property type="project" value="InterPro"/>
</dbReference>
<evidence type="ECO:0000256" key="5">
    <source>
        <dbReference type="ARBA" id="ARBA00023136"/>
    </source>
</evidence>
<evidence type="ECO:0000256" key="4">
    <source>
        <dbReference type="ARBA" id="ARBA00022989"/>
    </source>
</evidence>
<dbReference type="Proteomes" id="UP000051952">
    <property type="component" value="Unassembled WGS sequence"/>
</dbReference>
<evidence type="ECO:0000256" key="1">
    <source>
        <dbReference type="ARBA" id="ARBA00004127"/>
    </source>
</evidence>
<keyword evidence="3 6" id="KW-0812">Transmembrane</keyword>
<gene>
    <name evidence="7" type="ORF">BSAL_77140</name>
</gene>
<dbReference type="OrthoDB" id="73465at2759"/>
<feature type="transmembrane region" description="Helical" evidence="6">
    <location>
        <begin position="237"/>
        <end position="257"/>
    </location>
</feature>
<reference evidence="8" key="1">
    <citation type="submission" date="2015-09" db="EMBL/GenBank/DDBJ databases">
        <authorList>
            <consortium name="Pathogen Informatics"/>
        </authorList>
    </citation>
    <scope>NUCLEOTIDE SEQUENCE [LARGE SCALE GENOMIC DNA]</scope>
    <source>
        <strain evidence="8">Lake Konstanz</strain>
    </source>
</reference>
<evidence type="ECO:0000313" key="7">
    <source>
        <dbReference type="EMBL" id="CUG29796.1"/>
    </source>
</evidence>
<dbReference type="AlphaFoldDB" id="A0A0S4J089"/>
<protein>
    <submittedName>
        <fullName evidence="7">Transmembrane protein, putative</fullName>
    </submittedName>
</protein>
<comment type="similarity">
    <text evidence="2">Belongs to the CCC1 family.</text>
</comment>
<evidence type="ECO:0000256" key="6">
    <source>
        <dbReference type="SAM" id="Phobius"/>
    </source>
</evidence>
<feature type="transmembrane region" description="Helical" evidence="6">
    <location>
        <begin position="61"/>
        <end position="81"/>
    </location>
</feature>
<evidence type="ECO:0000256" key="3">
    <source>
        <dbReference type="ARBA" id="ARBA00022692"/>
    </source>
</evidence>
<sequence>GGQKESYNDEARVHSTLLYRSLIFAGLHGCGVATAALSFVRLMACGTSRTSPRLLSLRSTAFQIVAAVAIPSSLSIGYLIWASMASERFFERREREREWWEMQNYPEGEREEMVEIYEQQGLSTEDANVVVDIFQKDPDVFLNLMMVEELGYSRFGMPNGVEVFFRGSVPAMLSHMVCIFAPIVPLLVLSHHKSPSSSSLPSSQHIAIPVSEAVLVTQTLVLSVLQARLLYGAYAAISNTIPVVAANAAWVGVLYTVSRFASKVFMTL</sequence>
<feature type="transmembrane region" description="Helical" evidence="6">
    <location>
        <begin position="163"/>
        <end position="189"/>
    </location>
</feature>
<proteinExistence type="inferred from homology"/>
<organism evidence="7 8">
    <name type="scientific">Bodo saltans</name>
    <name type="common">Flagellated protozoan</name>
    <dbReference type="NCBI Taxonomy" id="75058"/>
    <lineage>
        <taxon>Eukaryota</taxon>
        <taxon>Discoba</taxon>
        <taxon>Euglenozoa</taxon>
        <taxon>Kinetoplastea</taxon>
        <taxon>Metakinetoplastina</taxon>
        <taxon>Eubodonida</taxon>
        <taxon>Bodonidae</taxon>
        <taxon>Bodo</taxon>
    </lineage>
</organism>
<dbReference type="InterPro" id="IPR008217">
    <property type="entry name" value="Ccc1_fam"/>
</dbReference>
<dbReference type="Pfam" id="PF01988">
    <property type="entry name" value="VIT1"/>
    <property type="match status" value="1"/>
</dbReference>